<sequence>MEENTNNIVDDFLEDFLSGSEEIGEETFNEDNSQLKPKSIEQIMKLEQWNEIIQQIEKYKEQQGDEIKKINEEDPQYQLVIQIPEMLLQISNDEQILYNHIKDIYSKQFPELEQLVTNKVEYCLTVKTIQRETDLTKIDLSSFLSPPIIMGIITASTNSNKYQITENEMNEIINECDVLIQLQQISQIIVEYLESQVIFLAPNLTAIIGSEIAAKLISAAGGISSLARLPSNIIEVLGQKKITLSGFSSSHHTPHTGFIYESELIQKLPPDVRKKANRYLAGKVTLAARADSCRNDTGSIDGTCGKKLYEDVIKRFDYLLQPPPLKKKKAIIPPDQMKRKSHRGGRRVRRIREMYGMTEIRKNMNRMKFGEQEQEINGVGYGEVKGIQLQGENRRILKHKKIETKGIKTSLSGFRTGIQTTIGNNNGGATTSVNISGGGIIISDPLNLKKKMN</sequence>
<gene>
    <name evidence="10" type="ORF">ENUP19_0049G0015</name>
</gene>
<dbReference type="PANTHER" id="PTHR13904">
    <property type="entry name" value="PRE-MRNA SPLICING FACTOR PRP31"/>
    <property type="match status" value="1"/>
</dbReference>
<dbReference type="Proteomes" id="UP001628156">
    <property type="component" value="Unassembled WGS sequence"/>
</dbReference>
<dbReference type="InterPro" id="IPR002687">
    <property type="entry name" value="Nop_dom"/>
</dbReference>
<evidence type="ECO:0000313" key="10">
    <source>
        <dbReference type="EMBL" id="GAB1220207.1"/>
    </source>
</evidence>
<keyword evidence="6" id="KW-0508">mRNA splicing</keyword>
<dbReference type="InterPro" id="IPR042239">
    <property type="entry name" value="Nop_C"/>
</dbReference>
<keyword evidence="4" id="KW-0747">Spliceosome</keyword>
<dbReference type="SMART" id="SM00931">
    <property type="entry name" value="NOSIC"/>
    <property type="match status" value="1"/>
</dbReference>
<dbReference type="InterPro" id="IPR012976">
    <property type="entry name" value="NOSIC"/>
</dbReference>
<organism evidence="10 11">
    <name type="scientific">Entamoeba nuttalli</name>
    <dbReference type="NCBI Taxonomy" id="412467"/>
    <lineage>
        <taxon>Eukaryota</taxon>
        <taxon>Amoebozoa</taxon>
        <taxon>Evosea</taxon>
        <taxon>Archamoebae</taxon>
        <taxon>Mastigamoebida</taxon>
        <taxon>Entamoebidae</taxon>
        <taxon>Entamoeba</taxon>
    </lineage>
</organism>
<evidence type="ECO:0000256" key="3">
    <source>
        <dbReference type="ARBA" id="ARBA00022664"/>
    </source>
</evidence>
<evidence type="ECO:0000259" key="9">
    <source>
        <dbReference type="PROSITE" id="PS51358"/>
    </source>
</evidence>
<evidence type="ECO:0000256" key="7">
    <source>
        <dbReference type="ARBA" id="ARBA00023242"/>
    </source>
</evidence>
<keyword evidence="3" id="KW-0507">mRNA processing</keyword>
<dbReference type="EMBL" id="BAAFRS010000049">
    <property type="protein sequence ID" value="GAB1220207.1"/>
    <property type="molecule type" value="Genomic_DNA"/>
</dbReference>
<keyword evidence="11" id="KW-1185">Reference proteome</keyword>
<name>A0ABQ0DBH9_9EUKA</name>
<evidence type="ECO:0000256" key="6">
    <source>
        <dbReference type="ARBA" id="ARBA00023187"/>
    </source>
</evidence>
<dbReference type="PANTHER" id="PTHR13904:SF0">
    <property type="entry name" value="U4_U6 SMALL NUCLEAR RIBONUCLEOPROTEIN PRP31"/>
    <property type="match status" value="1"/>
</dbReference>
<dbReference type="InterPro" id="IPR027105">
    <property type="entry name" value="Prp31"/>
</dbReference>
<evidence type="ECO:0000256" key="5">
    <source>
        <dbReference type="ARBA" id="ARBA00022884"/>
    </source>
</evidence>
<dbReference type="Pfam" id="PF01798">
    <property type="entry name" value="Nop"/>
    <property type="match status" value="1"/>
</dbReference>
<accession>A0ABQ0DBH9</accession>
<evidence type="ECO:0000313" key="11">
    <source>
        <dbReference type="Proteomes" id="UP001628156"/>
    </source>
</evidence>
<dbReference type="PROSITE" id="PS51358">
    <property type="entry name" value="NOP"/>
    <property type="match status" value="1"/>
</dbReference>
<dbReference type="InterPro" id="IPR019175">
    <property type="entry name" value="Prp31_C"/>
</dbReference>
<evidence type="ECO:0000256" key="4">
    <source>
        <dbReference type="ARBA" id="ARBA00022728"/>
    </source>
</evidence>
<reference evidence="10 11" key="1">
    <citation type="journal article" date="2019" name="PLoS Negl. Trop. Dis.">
        <title>Whole genome sequencing of Entamoeba nuttalli reveals mammalian host-related molecular signatures and a novel octapeptide-repeat surface protein.</title>
        <authorList>
            <person name="Tanaka M."/>
            <person name="Makiuchi T."/>
            <person name="Komiyama T."/>
            <person name="Shiina T."/>
            <person name="Osaki K."/>
            <person name="Tachibana H."/>
        </authorList>
    </citation>
    <scope>NUCLEOTIDE SEQUENCE [LARGE SCALE GENOMIC DNA]</scope>
    <source>
        <strain evidence="10 11">P19-061405</strain>
    </source>
</reference>
<proteinExistence type="inferred from homology"/>
<evidence type="ECO:0000256" key="8">
    <source>
        <dbReference type="ARBA" id="ARBA00023274"/>
    </source>
</evidence>
<comment type="caution">
    <text evidence="10">The sequence shown here is derived from an EMBL/GenBank/DDBJ whole genome shotgun (WGS) entry which is preliminary data.</text>
</comment>
<dbReference type="Pfam" id="PF09785">
    <property type="entry name" value="Prp31_C"/>
    <property type="match status" value="1"/>
</dbReference>
<dbReference type="Gene3D" id="1.10.287.4070">
    <property type="match status" value="1"/>
</dbReference>
<dbReference type="InterPro" id="IPR036070">
    <property type="entry name" value="Nop_dom_sf"/>
</dbReference>
<keyword evidence="5" id="KW-0694">RNA-binding</keyword>
<protein>
    <recommendedName>
        <fullName evidence="9">Nop domain-containing protein</fullName>
    </recommendedName>
</protein>
<keyword evidence="7" id="KW-0539">Nucleus</keyword>
<feature type="domain" description="Nop" evidence="9">
    <location>
        <begin position="200"/>
        <end position="321"/>
    </location>
</feature>
<keyword evidence="8" id="KW-0687">Ribonucleoprotein</keyword>
<comment type="similarity">
    <text evidence="2">Belongs to the PRP31 family.</text>
</comment>
<evidence type="ECO:0000256" key="2">
    <source>
        <dbReference type="ARBA" id="ARBA00005572"/>
    </source>
</evidence>
<comment type="subcellular location">
    <subcellularLocation>
        <location evidence="1">Nucleus</location>
    </subcellularLocation>
</comment>
<evidence type="ECO:0000256" key="1">
    <source>
        <dbReference type="ARBA" id="ARBA00004123"/>
    </source>
</evidence>
<dbReference type="Gene3D" id="1.10.246.90">
    <property type="entry name" value="Nop domain"/>
    <property type="match status" value="1"/>
</dbReference>
<dbReference type="SUPFAM" id="SSF89124">
    <property type="entry name" value="Nop domain"/>
    <property type="match status" value="1"/>
</dbReference>